<evidence type="ECO:0008006" key="10">
    <source>
        <dbReference type="Google" id="ProtNLM"/>
    </source>
</evidence>
<feature type="region of interest" description="Disordered" evidence="7">
    <location>
        <begin position="570"/>
        <end position="591"/>
    </location>
</feature>
<feature type="region of interest" description="Disordered" evidence="7">
    <location>
        <begin position="903"/>
        <end position="928"/>
    </location>
</feature>
<dbReference type="AlphaFoldDB" id="K5UT67"/>
<dbReference type="InterPro" id="IPR019791">
    <property type="entry name" value="Haem_peroxidase_animal"/>
</dbReference>
<dbReference type="Gene3D" id="1.10.640.10">
    <property type="entry name" value="Haem peroxidase domain superfamily, animal type"/>
    <property type="match status" value="1"/>
</dbReference>
<dbReference type="GO" id="GO:0046872">
    <property type="term" value="F:metal ion binding"/>
    <property type="evidence" value="ECO:0007669"/>
    <property type="project" value="UniProtKB-KW"/>
</dbReference>
<sequence>MLLEKVLVWMADHSDWALEHRLESIVVNFLYKDLPHPPAGYLSVPNETSHALQKRHKGVTYAFRTADGSDYNVLYPELGKAGVPYARSVPSTLPLPASALPDPGLVFDMLLKRDKFVPHPGGVSSLFFAFADLVIHSIFNTDQNDPTINNASSYLDLSPLYGSSEAQVDSIRRKDGTGRLKEDVFADGRLLFMPPSTCALLVLLCRNHNYTASKLLAINERGTFRAPGALSGNSAALAAQDDELFARARLVNCGLFMQAILGDYVGAILGLVRDGRAWRLKILEPYRTVAHDVAPRGDGNVVSVEFNLMYRWHAALSAPDTAWAEDALRRVAPPGKDPATLTREDMKKAYGRLRPPADVQQWTFGSLKRDEKGRFRDVDLAKILQDATEAEAGAFRARGIPEAMKVVELMAIEQARSWGTCSLNEFRRFMGLKPYSSFSEWNQDEDVANAARMLYHDIENLELYVGLQAEEAKPPGPGAGLCPGYTISRAILSDAVALTRGDRFLTTEFTPQNLTAWGYADCQFDVNDGSYGGMLTKLLFRTLPECYPAGSAYAHFPSSSRDTCVLRWPGVTPRSPRSTPGRAPSCPPVRRPPCPCAASRARAPGTRRAYRKSRGARTCRRRSSSGCCLARRRWRTTGAASCASRTRRSASSPSRSAAARGTSTSCETSSTWCPSSGSRRSSSQARSRRRTGTSATTPSSTSRVSRTWQTTSTSTTSPSTRSRCGSTRQPWRRASPSTSRAPTAPSPRPTSSTASCGGSCGPSTRSARLQVAAAVARTLSRARRARAPTTRRSSPRCASRATRRASRPASWASSRRRRWCTRGASPASWTASSTAGRRRGACARGSRGPALTHATGGSYRRSLRRSARRTMWGSRTGLWTRGSSRLPYRPCCGASSAFPTLKGLQDRPASSTALPRCPRTDQLGQRCT</sequence>
<evidence type="ECO:0000256" key="4">
    <source>
        <dbReference type="ARBA" id="ARBA00023002"/>
    </source>
</evidence>
<evidence type="ECO:0000256" key="6">
    <source>
        <dbReference type="PIRSR" id="PIRSR619791-2"/>
    </source>
</evidence>
<dbReference type="InParanoid" id="K5UT67"/>
<dbReference type="RefSeq" id="XP_007397848.1">
    <property type="nucleotide sequence ID" value="XM_007397786.1"/>
</dbReference>
<dbReference type="GO" id="GO:0006979">
    <property type="term" value="P:response to oxidative stress"/>
    <property type="evidence" value="ECO:0007669"/>
    <property type="project" value="InterPro"/>
</dbReference>
<dbReference type="Pfam" id="PF03098">
    <property type="entry name" value="An_peroxidase"/>
    <property type="match status" value="1"/>
</dbReference>
<name>K5UT67_PHACS</name>
<dbReference type="STRING" id="650164.K5UT67"/>
<gene>
    <name evidence="8" type="ORF">PHACADRAFT_259331</name>
</gene>
<dbReference type="GO" id="GO:0006631">
    <property type="term" value="P:fatty acid metabolic process"/>
    <property type="evidence" value="ECO:0007669"/>
    <property type="project" value="UniProtKB-ARBA"/>
</dbReference>
<feature type="binding site" description="axial binding residue" evidence="6">
    <location>
        <position position="313"/>
    </location>
    <ligand>
        <name>heme b</name>
        <dbReference type="ChEBI" id="CHEBI:60344"/>
    </ligand>
    <ligandPart>
        <name>Fe</name>
        <dbReference type="ChEBI" id="CHEBI:18248"/>
    </ligandPart>
</feature>
<dbReference type="EMBL" id="JH930474">
    <property type="protein sequence ID" value="EKM53146.1"/>
    <property type="molecule type" value="Genomic_DNA"/>
</dbReference>
<evidence type="ECO:0000256" key="5">
    <source>
        <dbReference type="ARBA" id="ARBA00023004"/>
    </source>
</evidence>
<proteinExistence type="predicted"/>
<evidence type="ECO:0000313" key="9">
    <source>
        <dbReference type="Proteomes" id="UP000008370"/>
    </source>
</evidence>
<dbReference type="InterPro" id="IPR037120">
    <property type="entry name" value="Haem_peroxidase_sf_animal"/>
</dbReference>
<organism evidence="8 9">
    <name type="scientific">Phanerochaete carnosa (strain HHB-10118-sp)</name>
    <name type="common">White-rot fungus</name>
    <name type="synonym">Peniophora carnosa</name>
    <dbReference type="NCBI Taxonomy" id="650164"/>
    <lineage>
        <taxon>Eukaryota</taxon>
        <taxon>Fungi</taxon>
        <taxon>Dikarya</taxon>
        <taxon>Basidiomycota</taxon>
        <taxon>Agaricomycotina</taxon>
        <taxon>Agaricomycetes</taxon>
        <taxon>Polyporales</taxon>
        <taxon>Phanerochaetaceae</taxon>
        <taxon>Phanerochaete</taxon>
    </lineage>
</organism>
<keyword evidence="2 6" id="KW-0479">Metal-binding</keyword>
<keyword evidence="4" id="KW-0560">Oxidoreductase</keyword>
<evidence type="ECO:0000256" key="7">
    <source>
        <dbReference type="SAM" id="MobiDB-lite"/>
    </source>
</evidence>
<dbReference type="PANTHER" id="PTHR11903:SF37">
    <property type="entry name" value="PSI-PRODUCING OXYGENASE A"/>
    <property type="match status" value="1"/>
</dbReference>
<feature type="compositionally biased region" description="Low complexity" evidence="7">
    <location>
        <begin position="692"/>
        <end position="764"/>
    </location>
</feature>
<dbReference type="PRINTS" id="PR00457">
    <property type="entry name" value="ANPEROXIDASE"/>
</dbReference>
<dbReference type="GO" id="GO:0004601">
    <property type="term" value="F:peroxidase activity"/>
    <property type="evidence" value="ECO:0007669"/>
    <property type="project" value="InterPro"/>
</dbReference>
<evidence type="ECO:0000256" key="2">
    <source>
        <dbReference type="ARBA" id="ARBA00022723"/>
    </source>
</evidence>
<dbReference type="PANTHER" id="PTHR11903">
    <property type="entry name" value="PROSTAGLANDIN G/H SYNTHASE"/>
    <property type="match status" value="1"/>
</dbReference>
<dbReference type="GO" id="GO:0020037">
    <property type="term" value="F:heme binding"/>
    <property type="evidence" value="ECO:0007669"/>
    <property type="project" value="InterPro"/>
</dbReference>
<feature type="compositionally biased region" description="Low complexity" evidence="7">
    <location>
        <begin position="639"/>
        <end position="685"/>
    </location>
</feature>
<dbReference type="InterPro" id="IPR010255">
    <property type="entry name" value="Haem_peroxidase_sf"/>
</dbReference>
<dbReference type="InterPro" id="IPR034812">
    <property type="entry name" value="Ppo-like_N"/>
</dbReference>
<keyword evidence="5 6" id="KW-0408">Iron</keyword>
<keyword evidence="9" id="KW-1185">Reference proteome</keyword>
<dbReference type="HOGENOM" id="CLU_314992_0_0_1"/>
<dbReference type="GO" id="GO:0051213">
    <property type="term" value="F:dioxygenase activity"/>
    <property type="evidence" value="ECO:0007669"/>
    <property type="project" value="UniProtKB-KW"/>
</dbReference>
<evidence type="ECO:0000256" key="3">
    <source>
        <dbReference type="ARBA" id="ARBA00022964"/>
    </source>
</evidence>
<keyword evidence="1 6" id="KW-0349">Heme</keyword>
<dbReference type="InterPro" id="IPR050783">
    <property type="entry name" value="Oxylipin_biosynth_metab"/>
</dbReference>
<dbReference type="SUPFAM" id="SSF48113">
    <property type="entry name" value="Heme-dependent peroxidases"/>
    <property type="match status" value="1"/>
</dbReference>
<dbReference type="Proteomes" id="UP000008370">
    <property type="component" value="Unassembled WGS sequence"/>
</dbReference>
<dbReference type="CDD" id="cd09817">
    <property type="entry name" value="linoleate_diol_synthase_like"/>
    <property type="match status" value="1"/>
</dbReference>
<accession>K5UT67</accession>
<dbReference type="PROSITE" id="PS50292">
    <property type="entry name" value="PEROXIDASE_3"/>
    <property type="match status" value="1"/>
</dbReference>
<dbReference type="KEGG" id="pco:PHACADRAFT_259331"/>
<reference evidence="8 9" key="1">
    <citation type="journal article" date="2012" name="BMC Genomics">
        <title>Comparative genomics of the white-rot fungi, Phanerochaete carnosa and P. chrysosporium, to elucidate the genetic basis of the distinct wood types they colonize.</title>
        <authorList>
            <person name="Suzuki H."/>
            <person name="MacDonald J."/>
            <person name="Syed K."/>
            <person name="Salamov A."/>
            <person name="Hori C."/>
            <person name="Aerts A."/>
            <person name="Henrissat B."/>
            <person name="Wiebenga A."/>
            <person name="vanKuyk P.A."/>
            <person name="Barry K."/>
            <person name="Lindquist E."/>
            <person name="LaButti K."/>
            <person name="Lapidus A."/>
            <person name="Lucas S."/>
            <person name="Coutinho P."/>
            <person name="Gong Y."/>
            <person name="Samejima M."/>
            <person name="Mahadevan R."/>
            <person name="Abou-Zaid M."/>
            <person name="de Vries R.P."/>
            <person name="Igarashi K."/>
            <person name="Yadav J.S."/>
            <person name="Grigoriev I.V."/>
            <person name="Master E.R."/>
        </authorList>
    </citation>
    <scope>NUCLEOTIDE SEQUENCE [LARGE SCALE GENOMIC DNA]</scope>
    <source>
        <strain evidence="8 9">HHB-10118-sp</strain>
    </source>
</reference>
<feature type="region of interest" description="Disordered" evidence="7">
    <location>
        <begin position="639"/>
        <end position="862"/>
    </location>
</feature>
<feature type="compositionally biased region" description="Low complexity" evidence="7">
    <location>
        <begin position="821"/>
        <end position="835"/>
    </location>
</feature>
<dbReference type="GeneID" id="18917390"/>
<keyword evidence="3" id="KW-0223">Dioxygenase</keyword>
<dbReference type="OrthoDB" id="823504at2759"/>
<evidence type="ECO:0000313" key="8">
    <source>
        <dbReference type="EMBL" id="EKM53146.1"/>
    </source>
</evidence>
<evidence type="ECO:0000256" key="1">
    <source>
        <dbReference type="ARBA" id="ARBA00022617"/>
    </source>
</evidence>
<feature type="compositionally biased region" description="Low complexity" evidence="7">
    <location>
        <begin position="787"/>
        <end position="800"/>
    </location>
</feature>
<protein>
    <recommendedName>
        <fullName evidence="10">Heme peroxidase</fullName>
    </recommendedName>
</protein>